<evidence type="ECO:0000313" key="2">
    <source>
        <dbReference type="Proteomes" id="UP001055879"/>
    </source>
</evidence>
<gene>
    <name evidence="1" type="ORF">L6452_37928</name>
</gene>
<name>A0ACB8Y5U3_ARCLA</name>
<reference evidence="2" key="1">
    <citation type="journal article" date="2022" name="Mol. Ecol. Resour.">
        <title>The genomes of chicory, endive, great burdock and yacon provide insights into Asteraceae palaeo-polyploidization history and plant inulin production.</title>
        <authorList>
            <person name="Fan W."/>
            <person name="Wang S."/>
            <person name="Wang H."/>
            <person name="Wang A."/>
            <person name="Jiang F."/>
            <person name="Liu H."/>
            <person name="Zhao H."/>
            <person name="Xu D."/>
            <person name="Zhang Y."/>
        </authorList>
    </citation>
    <scope>NUCLEOTIDE SEQUENCE [LARGE SCALE GENOMIC DNA]</scope>
    <source>
        <strain evidence="2">cv. Niubang</strain>
    </source>
</reference>
<dbReference type="EMBL" id="CM042060">
    <property type="protein sequence ID" value="KAI3678628.1"/>
    <property type="molecule type" value="Genomic_DNA"/>
</dbReference>
<reference evidence="1 2" key="2">
    <citation type="journal article" date="2022" name="Mol. Ecol. Resour.">
        <title>The genomes of chicory, endive, great burdock and yacon provide insights into Asteraceae paleo-polyploidization history and plant inulin production.</title>
        <authorList>
            <person name="Fan W."/>
            <person name="Wang S."/>
            <person name="Wang H."/>
            <person name="Wang A."/>
            <person name="Jiang F."/>
            <person name="Liu H."/>
            <person name="Zhao H."/>
            <person name="Xu D."/>
            <person name="Zhang Y."/>
        </authorList>
    </citation>
    <scope>NUCLEOTIDE SEQUENCE [LARGE SCALE GENOMIC DNA]</scope>
    <source>
        <strain evidence="2">cv. Niubang</strain>
    </source>
</reference>
<accession>A0ACB8Y5U3</accession>
<organism evidence="1 2">
    <name type="scientific">Arctium lappa</name>
    <name type="common">Greater burdock</name>
    <name type="synonym">Lappa major</name>
    <dbReference type="NCBI Taxonomy" id="4217"/>
    <lineage>
        <taxon>Eukaryota</taxon>
        <taxon>Viridiplantae</taxon>
        <taxon>Streptophyta</taxon>
        <taxon>Embryophyta</taxon>
        <taxon>Tracheophyta</taxon>
        <taxon>Spermatophyta</taxon>
        <taxon>Magnoliopsida</taxon>
        <taxon>eudicotyledons</taxon>
        <taxon>Gunneridae</taxon>
        <taxon>Pentapetalae</taxon>
        <taxon>asterids</taxon>
        <taxon>campanulids</taxon>
        <taxon>Asterales</taxon>
        <taxon>Asteraceae</taxon>
        <taxon>Carduoideae</taxon>
        <taxon>Cardueae</taxon>
        <taxon>Arctiinae</taxon>
        <taxon>Arctium</taxon>
    </lineage>
</organism>
<sequence>MDPEDTCFMHLPEEHLYTIFEKLDTNLDRESFGLTCHRFLDIQNSSCKCLDLRRSAWSNRPFNNIDSTMLNKLLNRFKQLQSLSLTGFYKGTDSGLTPLENYGSKLHSLYLDDCFDLTEAGLSSVASGCPSLSIISLSCCSINDGALEILTSSCRSLTEVNLSKCFNITDRGIWALSQNCRQLRAVKVSWCDRIVGVSFQGCSPTLTCLEANHCAFDPMGVTGILSGGGLEYLSLSSLRKCSRRHGLAAIGLGIAANLKILNLRKCSFVTDDAIIRISKGCPLLQEWILSYCSKIGVYGWGSIGLHCRNLERLDVSGCKNLCNAGFLALGNGCERLSVIYKSRCPKITPWGIFFFKIMKETVVIKEEEAMHVTPIWAFTT</sequence>
<comment type="caution">
    <text evidence="1">The sequence shown here is derived from an EMBL/GenBank/DDBJ whole genome shotgun (WGS) entry which is preliminary data.</text>
</comment>
<keyword evidence="2" id="KW-1185">Reference proteome</keyword>
<evidence type="ECO:0000313" key="1">
    <source>
        <dbReference type="EMBL" id="KAI3678628.1"/>
    </source>
</evidence>
<dbReference type="Proteomes" id="UP001055879">
    <property type="component" value="Linkage Group LG14"/>
</dbReference>
<protein>
    <submittedName>
        <fullName evidence="1">Uncharacterized protein</fullName>
    </submittedName>
</protein>
<proteinExistence type="predicted"/>